<evidence type="ECO:0008006" key="3">
    <source>
        <dbReference type="Google" id="ProtNLM"/>
    </source>
</evidence>
<dbReference type="KEGG" id="cgy:CGLY_04980"/>
<dbReference type="Proteomes" id="UP000023703">
    <property type="component" value="Chromosome"/>
</dbReference>
<dbReference type="AlphaFoldDB" id="X5DQ72"/>
<dbReference type="HOGENOM" id="CLU_2583775_0_0_11"/>
<keyword evidence="2" id="KW-1185">Reference proteome</keyword>
<reference evidence="1 2" key="1">
    <citation type="journal article" date="2015" name="Int. J. Syst. Evol. Microbiol.">
        <title>Revisiting Corynebacterium glyciniphilum (ex Kubota et al., 1972) sp. nov., nom. rev., isolated from putrefied banana.</title>
        <authorList>
            <person name="Al-Dilaimi A."/>
            <person name="Bednarz H."/>
            <person name="Lomker A."/>
            <person name="Niehaus K."/>
            <person name="Kalinowski J."/>
            <person name="Ruckert C."/>
        </authorList>
    </citation>
    <scope>NUCLEOTIDE SEQUENCE [LARGE SCALE GENOMIC DNA]</scope>
    <source>
        <strain evidence="1">AJ 3170</strain>
    </source>
</reference>
<evidence type="ECO:0000313" key="2">
    <source>
        <dbReference type="Proteomes" id="UP000023703"/>
    </source>
</evidence>
<organism evidence="1 2">
    <name type="scientific">Corynebacterium glyciniphilum AJ 3170</name>
    <dbReference type="NCBI Taxonomy" id="1404245"/>
    <lineage>
        <taxon>Bacteria</taxon>
        <taxon>Bacillati</taxon>
        <taxon>Actinomycetota</taxon>
        <taxon>Actinomycetes</taxon>
        <taxon>Mycobacteriales</taxon>
        <taxon>Corynebacteriaceae</taxon>
        <taxon>Corynebacterium</taxon>
    </lineage>
</organism>
<name>X5DQ72_9CORY</name>
<evidence type="ECO:0000313" key="1">
    <source>
        <dbReference type="EMBL" id="AHW63444.1"/>
    </source>
</evidence>
<sequence>MGLDNGELYTTNCEEKAKRPTAHRMRAVGRFNQRRYMIEVYLVLGPSNPRIGHARPFAYSKPLLAWQGSHSGVCALTYHR</sequence>
<accession>X5DQ72</accession>
<gene>
    <name evidence="1" type="ORF">CGLY_04980</name>
</gene>
<dbReference type="EMBL" id="CP006842">
    <property type="protein sequence ID" value="AHW63444.1"/>
    <property type="molecule type" value="Genomic_DNA"/>
</dbReference>
<protein>
    <recommendedName>
        <fullName evidence="3">Transposase</fullName>
    </recommendedName>
</protein>
<proteinExistence type="predicted"/>